<name>J3MHB9_ORYBR</name>
<accession>J3MHB9</accession>
<dbReference type="Proteomes" id="UP000006038">
    <property type="component" value="Chromosome 6"/>
</dbReference>
<keyword evidence="2" id="KW-1185">Reference proteome</keyword>
<evidence type="ECO:0000313" key="2">
    <source>
        <dbReference type="Proteomes" id="UP000006038"/>
    </source>
</evidence>
<dbReference type="InterPro" id="IPR038765">
    <property type="entry name" value="Papain-like_cys_pep_sf"/>
</dbReference>
<organism evidence="1">
    <name type="scientific">Oryza brachyantha</name>
    <name type="common">malo sina</name>
    <dbReference type="NCBI Taxonomy" id="4533"/>
    <lineage>
        <taxon>Eukaryota</taxon>
        <taxon>Viridiplantae</taxon>
        <taxon>Streptophyta</taxon>
        <taxon>Embryophyta</taxon>
        <taxon>Tracheophyta</taxon>
        <taxon>Spermatophyta</taxon>
        <taxon>Magnoliopsida</taxon>
        <taxon>Liliopsida</taxon>
        <taxon>Poales</taxon>
        <taxon>Poaceae</taxon>
        <taxon>BOP clade</taxon>
        <taxon>Oryzoideae</taxon>
        <taxon>Oryzeae</taxon>
        <taxon>Oryzinae</taxon>
        <taxon>Oryza</taxon>
    </lineage>
</organism>
<dbReference type="AlphaFoldDB" id="J3MHB9"/>
<reference evidence="1" key="2">
    <citation type="submission" date="2013-04" db="UniProtKB">
        <authorList>
            <consortium name="EnsemblPlants"/>
        </authorList>
    </citation>
    <scope>IDENTIFICATION</scope>
</reference>
<dbReference type="Gramene" id="OB06G34130.1">
    <property type="protein sequence ID" value="OB06G34130.1"/>
    <property type="gene ID" value="OB06G34130"/>
</dbReference>
<protein>
    <submittedName>
        <fullName evidence="1">Uncharacterized protein</fullName>
    </submittedName>
</protein>
<reference evidence="1" key="1">
    <citation type="journal article" date="2013" name="Nat. Commun.">
        <title>Whole-genome sequencing of Oryza brachyantha reveals mechanisms underlying Oryza genome evolution.</title>
        <authorList>
            <person name="Chen J."/>
            <person name="Huang Q."/>
            <person name="Gao D."/>
            <person name="Wang J."/>
            <person name="Lang Y."/>
            <person name="Liu T."/>
            <person name="Li B."/>
            <person name="Bai Z."/>
            <person name="Luis Goicoechea J."/>
            <person name="Liang C."/>
            <person name="Chen C."/>
            <person name="Zhang W."/>
            <person name="Sun S."/>
            <person name="Liao Y."/>
            <person name="Zhang X."/>
            <person name="Yang L."/>
            <person name="Song C."/>
            <person name="Wang M."/>
            <person name="Shi J."/>
            <person name="Liu G."/>
            <person name="Liu J."/>
            <person name="Zhou H."/>
            <person name="Zhou W."/>
            <person name="Yu Q."/>
            <person name="An N."/>
            <person name="Chen Y."/>
            <person name="Cai Q."/>
            <person name="Wang B."/>
            <person name="Liu B."/>
            <person name="Min J."/>
            <person name="Huang Y."/>
            <person name="Wu H."/>
            <person name="Li Z."/>
            <person name="Zhang Y."/>
            <person name="Yin Y."/>
            <person name="Song W."/>
            <person name="Jiang J."/>
            <person name="Jackson S.A."/>
            <person name="Wing R.A."/>
            <person name="Wang J."/>
            <person name="Chen M."/>
        </authorList>
    </citation>
    <scope>NUCLEOTIDE SEQUENCE [LARGE SCALE GENOMIC DNA]</scope>
    <source>
        <strain evidence="1">cv. IRGC 101232</strain>
    </source>
</reference>
<dbReference type="SUPFAM" id="SSF54001">
    <property type="entry name" value="Cysteine proteinases"/>
    <property type="match status" value="1"/>
</dbReference>
<dbReference type="EnsemblPlants" id="OB06G34130.1">
    <property type="protein sequence ID" value="OB06G34130.1"/>
    <property type="gene ID" value="OB06G34130"/>
</dbReference>
<proteinExistence type="predicted"/>
<evidence type="ECO:0000313" key="1">
    <source>
        <dbReference type="EnsemblPlants" id="OB06G34130.1"/>
    </source>
</evidence>
<sequence>MVWLDGSPGKVVVPVNRGLAGLLLGATNSTPSEAVESIGKSPPKFAIRWREENGGEGRGEFGPGLENGRGGREVPFCRVPRGRGSPGREMAAGGLLLCHQWLERKINFNDSPITVASDVANQMDNEDKYERTYFSYCWPNYREGCKMTYEPLPIITPQFTFSALLLDRRTTVTPTNRSWAIAGVSLPKAQELPILPNIPERKKKKSLGGARAAAATALGNFGRCSGAAEASLLHFRDFDRDVLDQGLGCHRGKTRRHSHPKVRPVRRYDKSYRRFTWHNEVRNNLSILSVRRSAPDGKCSYYSIIAALEANLRIHHGFGHNLSIKYLQRKDKKVKIEKLLKDFDKKKRKIGRNVRIMDILRRTGVPTEEGYDLFCQAGLPCEMKRIQCYTMYDVKKPSQIRLALERHLIKGPMVAVFYISGLSPEVRVKKKVTRIMTWKFVDISITSGVVENPSANEYYIYGVLLNKFSHAKDLPLVAFFSSLC</sequence>
<dbReference type="Gene3D" id="3.90.70.10">
    <property type="entry name" value="Cysteine proteinases"/>
    <property type="match status" value="1"/>
</dbReference>
<dbReference type="HOGENOM" id="CLU_564279_0_0_1"/>